<dbReference type="InterPro" id="IPR001680">
    <property type="entry name" value="WD40_rpt"/>
</dbReference>
<feature type="region of interest" description="Disordered" evidence="6">
    <location>
        <begin position="239"/>
        <end position="271"/>
    </location>
</feature>
<evidence type="ECO:0000313" key="7">
    <source>
        <dbReference type="EMBL" id="RHW71244.1"/>
    </source>
</evidence>
<evidence type="ECO:0000256" key="1">
    <source>
        <dbReference type="ARBA" id="ARBA00022574"/>
    </source>
</evidence>
<evidence type="ECO:0000313" key="8">
    <source>
        <dbReference type="Proteomes" id="UP000266743"/>
    </source>
</evidence>
<gene>
    <name evidence="7" type="ORF">DPX39_070057500</name>
</gene>
<dbReference type="PROSITE" id="PS00678">
    <property type="entry name" value="WD_REPEATS_1"/>
    <property type="match status" value="2"/>
</dbReference>
<dbReference type="PRINTS" id="PR00320">
    <property type="entry name" value="GPROTEINBRPT"/>
</dbReference>
<keyword evidence="4" id="KW-0687">Ribonucleoprotein</keyword>
<dbReference type="Gene3D" id="2.130.10.10">
    <property type="entry name" value="YVTN repeat-like/Quinoprotein amine dehydrogenase"/>
    <property type="match status" value="3"/>
</dbReference>
<feature type="repeat" description="WD" evidence="5">
    <location>
        <begin position="664"/>
        <end position="698"/>
    </location>
</feature>
<dbReference type="InterPro" id="IPR036322">
    <property type="entry name" value="WD40_repeat_dom_sf"/>
</dbReference>
<evidence type="ECO:0000256" key="5">
    <source>
        <dbReference type="PROSITE-ProRule" id="PRU00221"/>
    </source>
</evidence>
<comment type="caution">
    <text evidence="7">The sequence shown here is derived from an EMBL/GenBank/DDBJ whole genome shotgun (WGS) entry which is preliminary data.</text>
</comment>
<keyword evidence="1 5" id="KW-0853">WD repeat</keyword>
<feature type="region of interest" description="Disordered" evidence="6">
    <location>
        <begin position="73"/>
        <end position="102"/>
    </location>
</feature>
<name>A0A3L6L3J5_9TRYP</name>
<keyword evidence="2" id="KW-0677">Repeat</keyword>
<proteinExistence type="predicted"/>
<accession>A0A3L6L3J5</accession>
<dbReference type="InterPro" id="IPR015943">
    <property type="entry name" value="WD40/YVTN_repeat-like_dom_sf"/>
</dbReference>
<dbReference type="PROSITE" id="PS50294">
    <property type="entry name" value="WD_REPEATS_REGION"/>
    <property type="match status" value="7"/>
</dbReference>
<dbReference type="PANTHER" id="PTHR19879:SF9">
    <property type="entry name" value="TRANSCRIPTION INITIATION FACTOR TFIID SUBUNIT 5"/>
    <property type="match status" value="1"/>
</dbReference>
<dbReference type="PROSITE" id="PS50082">
    <property type="entry name" value="WD_REPEATS_2"/>
    <property type="match status" value="7"/>
</dbReference>
<feature type="repeat" description="WD" evidence="5">
    <location>
        <begin position="622"/>
        <end position="663"/>
    </location>
</feature>
<feature type="repeat" description="WD" evidence="5">
    <location>
        <begin position="494"/>
        <end position="535"/>
    </location>
</feature>
<dbReference type="Proteomes" id="UP000266743">
    <property type="component" value="Chromosome 7"/>
</dbReference>
<protein>
    <submittedName>
        <fullName evidence="7">WD domain</fullName>
    </submittedName>
</protein>
<sequence length="698" mass="77763">MSKEKLRFVIGGKPVVYEGRPENRPKDLMDILVKLDADNNVVVQAFRDNIEGGQNTPSADILQRYSDAKRAYMEKKQKKKQSESAAAEKPVEEKPVDEKPQTMTLTFQGKQLSYQGLPSGKQHAVIELLVKHDASREVAVETFKKNLPNSSLSGDEIWSMLVAAKEAKAARKAAKMKDAGDAGRQESRQTAEQQQQPSRPRAAAMEAIEEYTSMTLEERDSISNFIKQVLEQPDLDLSTRLRSEPGTGTGVSVPKPNTTGGVAGTDDDGLQAGSRTMRGKVAVYCQEENNTANKVLHIAPGTTFEEFTGMVEKKFGRKMAMSFYEGEDIIDMDDDDVFCMFVEMSQAQAQEGKRMKLICVPPEKRPVVADDAITEVKVETVTADTAGTTTGFKVKPFSNGRVEVRELKTYTGHTSAVYCCAFAPKGDRFCTASRDRSVRVWNTSSGTSSVMKGGHNGFVLSCDFSPRGNRVVSSSDDRTIKVWNVATCGKVYTLKGHEDKVYCVKYNSNGDYIVSCSCDHTVRVWNGNTGTKVGTYRGHTLAVFYCCFSNTDSGKYVVSGGDDRVIKVWEWERDEEQVSLDGHTDTVWSCQFSHDDTRIVSAAMNHEVRVWDWCNNSCVLSWRGHQVPIHQAMFSTSDKYIYTCARDWSVMIWDAQTGEHCETLVGHHSTVYHMDMCGNKLITSSLDDHLKLWSVNED</sequence>
<dbReference type="Pfam" id="PF00400">
    <property type="entry name" value="WD40"/>
    <property type="match status" value="7"/>
</dbReference>
<feature type="repeat" description="WD" evidence="5">
    <location>
        <begin position="410"/>
        <end position="451"/>
    </location>
</feature>
<dbReference type="AlphaFoldDB" id="A0A3L6L3J5"/>
<organism evidence="7 8">
    <name type="scientific">Trypanosoma brucei equiperdum</name>
    <dbReference type="NCBI Taxonomy" id="630700"/>
    <lineage>
        <taxon>Eukaryota</taxon>
        <taxon>Discoba</taxon>
        <taxon>Euglenozoa</taxon>
        <taxon>Kinetoplastea</taxon>
        <taxon>Metakinetoplastina</taxon>
        <taxon>Trypanosomatida</taxon>
        <taxon>Trypanosomatidae</taxon>
        <taxon>Trypanosoma</taxon>
    </lineage>
</organism>
<feature type="compositionally biased region" description="Basic and acidic residues" evidence="6">
    <location>
        <begin position="89"/>
        <end position="100"/>
    </location>
</feature>
<dbReference type="GO" id="GO:1990904">
    <property type="term" value="C:ribonucleoprotein complex"/>
    <property type="evidence" value="ECO:0007669"/>
    <property type="project" value="UniProtKB-KW"/>
</dbReference>
<dbReference type="SUPFAM" id="SSF50978">
    <property type="entry name" value="WD40 repeat-like"/>
    <property type="match status" value="1"/>
</dbReference>
<keyword evidence="3" id="KW-0689">Ribosomal protein</keyword>
<dbReference type="GO" id="GO:0005840">
    <property type="term" value="C:ribosome"/>
    <property type="evidence" value="ECO:0007669"/>
    <property type="project" value="UniProtKB-KW"/>
</dbReference>
<dbReference type="CDD" id="cd00200">
    <property type="entry name" value="WD40"/>
    <property type="match status" value="1"/>
</dbReference>
<feature type="compositionally biased region" description="Low complexity" evidence="6">
    <location>
        <begin position="190"/>
        <end position="203"/>
    </location>
</feature>
<feature type="repeat" description="WD" evidence="5">
    <location>
        <begin position="452"/>
        <end position="493"/>
    </location>
</feature>
<dbReference type="EMBL" id="QSBY01000007">
    <property type="protein sequence ID" value="RHW71244.1"/>
    <property type="molecule type" value="Genomic_DNA"/>
</dbReference>
<feature type="repeat" description="WD" evidence="5">
    <location>
        <begin position="536"/>
        <end position="579"/>
    </location>
</feature>
<evidence type="ECO:0000256" key="2">
    <source>
        <dbReference type="ARBA" id="ARBA00022737"/>
    </source>
</evidence>
<evidence type="ECO:0000256" key="4">
    <source>
        <dbReference type="ARBA" id="ARBA00023274"/>
    </source>
</evidence>
<feature type="compositionally biased region" description="Basic and acidic residues" evidence="6">
    <location>
        <begin position="172"/>
        <end position="189"/>
    </location>
</feature>
<dbReference type="InterPro" id="IPR019775">
    <property type="entry name" value="WD40_repeat_CS"/>
</dbReference>
<feature type="repeat" description="WD" evidence="5">
    <location>
        <begin position="580"/>
        <end position="612"/>
    </location>
</feature>
<evidence type="ECO:0000256" key="3">
    <source>
        <dbReference type="ARBA" id="ARBA00022980"/>
    </source>
</evidence>
<reference evidence="7 8" key="1">
    <citation type="submission" date="2018-09" db="EMBL/GenBank/DDBJ databases">
        <title>whole genome sequence of T. equiperdum IVM-t1 strain.</title>
        <authorList>
            <person name="Suganuma K."/>
        </authorList>
    </citation>
    <scope>NUCLEOTIDE SEQUENCE [LARGE SCALE GENOMIC DNA]</scope>
    <source>
        <strain evidence="7 8">IVM-t1</strain>
    </source>
</reference>
<dbReference type="InterPro" id="IPR020472">
    <property type="entry name" value="WD40_PAC1"/>
</dbReference>
<dbReference type="SMART" id="SM00320">
    <property type="entry name" value="WD40"/>
    <property type="match status" value="7"/>
</dbReference>
<dbReference type="PANTHER" id="PTHR19879">
    <property type="entry name" value="TRANSCRIPTION INITIATION FACTOR TFIID"/>
    <property type="match status" value="1"/>
</dbReference>
<evidence type="ECO:0000256" key="6">
    <source>
        <dbReference type="SAM" id="MobiDB-lite"/>
    </source>
</evidence>
<feature type="region of interest" description="Disordered" evidence="6">
    <location>
        <begin position="172"/>
        <end position="203"/>
    </location>
</feature>